<comment type="caution">
    <text evidence="1">The sequence shown here is derived from an EMBL/GenBank/DDBJ whole genome shotgun (WGS) entry which is preliminary data.</text>
</comment>
<dbReference type="InterPro" id="IPR016181">
    <property type="entry name" value="Acyl_CoA_acyltransferase"/>
</dbReference>
<dbReference type="Gene3D" id="3.40.630.30">
    <property type="match status" value="1"/>
</dbReference>
<evidence type="ECO:0008006" key="2">
    <source>
        <dbReference type="Google" id="ProtNLM"/>
    </source>
</evidence>
<proteinExistence type="predicted"/>
<dbReference type="PANTHER" id="PTHR43415:SF3">
    <property type="entry name" value="GNAT-FAMILY ACETYLTRANSFERASE"/>
    <property type="match status" value="1"/>
</dbReference>
<dbReference type="HOGENOM" id="CLU_1426799_0_0_9"/>
<dbReference type="Pfam" id="PF13420">
    <property type="entry name" value="Acetyltransf_4"/>
    <property type="match status" value="1"/>
</dbReference>
<name>R6X0Q0_9FIRM</name>
<organism evidence="1">
    <name type="scientific">Phascolarctobacterium succinatutens CAG:287</name>
    <dbReference type="NCBI Taxonomy" id="1263101"/>
    <lineage>
        <taxon>Bacteria</taxon>
        <taxon>Bacillati</taxon>
        <taxon>Bacillota</taxon>
        <taxon>Negativicutes</taxon>
        <taxon>Acidaminococcales</taxon>
        <taxon>Acidaminococcaceae</taxon>
        <taxon>Phascolarctobacterium</taxon>
    </lineage>
</organism>
<reference evidence="1" key="1">
    <citation type="submission" date="2012-11" db="EMBL/GenBank/DDBJ databases">
        <title>Dependencies among metagenomic species, viruses, plasmids and units of genetic variation.</title>
        <authorList>
            <person name="Nielsen H.B."/>
            <person name="Almeida M."/>
            <person name="Juncker A.S."/>
            <person name="Rasmussen S."/>
            <person name="Li J."/>
            <person name="Sunagawa S."/>
            <person name="Plichta D."/>
            <person name="Gautier L."/>
            <person name="Le Chatelier E."/>
            <person name="Peletier E."/>
            <person name="Bonde I."/>
            <person name="Nielsen T."/>
            <person name="Manichanh C."/>
            <person name="Arumugam M."/>
            <person name="Batto J."/>
            <person name="Santos M.B.Q.D."/>
            <person name="Blom N."/>
            <person name="Borruel N."/>
            <person name="Burgdorf K.S."/>
            <person name="Boumezbeur F."/>
            <person name="Casellas F."/>
            <person name="Dore J."/>
            <person name="Guarner F."/>
            <person name="Hansen T."/>
            <person name="Hildebrand F."/>
            <person name="Kaas R.S."/>
            <person name="Kennedy S."/>
            <person name="Kristiansen K."/>
            <person name="Kultima J.R."/>
            <person name="Leonard P."/>
            <person name="Levenez F."/>
            <person name="Lund O."/>
            <person name="Moumen B."/>
            <person name="Le Paslier D."/>
            <person name="Pons N."/>
            <person name="Pedersen O."/>
            <person name="Prifti E."/>
            <person name="Qin J."/>
            <person name="Raes J."/>
            <person name="Tap J."/>
            <person name="Tims S."/>
            <person name="Ussery D.W."/>
            <person name="Yamada T."/>
            <person name="MetaHit consortium"/>
            <person name="Renault P."/>
            <person name="Sicheritz-Ponten T."/>
            <person name="Bork P."/>
            <person name="Wang J."/>
            <person name="Brunak S."/>
            <person name="Ehrlich S.D."/>
        </authorList>
    </citation>
    <scope>NUCLEOTIDE SEQUENCE [LARGE SCALE GENOMIC DNA]</scope>
</reference>
<dbReference type="AlphaFoldDB" id="R6X0Q0"/>
<dbReference type="RefSeq" id="WP_021720735.1">
    <property type="nucleotide sequence ID" value="NZ_FR892812.1"/>
</dbReference>
<dbReference type="PANTHER" id="PTHR43415">
    <property type="entry name" value="SPERMIDINE N(1)-ACETYLTRANSFERASE"/>
    <property type="match status" value="1"/>
</dbReference>
<dbReference type="EMBL" id="CBGL010000017">
    <property type="protein sequence ID" value="CDD09881.1"/>
    <property type="molecule type" value="Genomic_DNA"/>
</dbReference>
<protein>
    <recommendedName>
        <fullName evidence="2">N-acetyltransferase domain-containing protein</fullName>
    </recommendedName>
</protein>
<sequence length="190" mass="22850">MNKITGKFCELLPFSSQYIRDIYNIEIDLNRLTYFSENMKLISFEKYIDYFDKQLKNHYHIFFMVKKRSTGEVIGYLYTYNYNPSNGYIYMSISSDENNNSLYAIAEAGILFINYLFSRYSLRKIYAEVYGFNLKSRHIVENTGFSLEGELKKHRYYNGQYHSLLTYALYKDFFFKQKKIKMIINRKAVD</sequence>
<dbReference type="Proteomes" id="UP000014937">
    <property type="component" value="Unassembled WGS sequence"/>
</dbReference>
<accession>R6X0Q0</accession>
<dbReference type="SUPFAM" id="SSF55729">
    <property type="entry name" value="Acyl-CoA N-acyltransferases (Nat)"/>
    <property type="match status" value="1"/>
</dbReference>
<gene>
    <name evidence="1" type="ORF">BN587_01696</name>
</gene>
<evidence type="ECO:0000313" key="1">
    <source>
        <dbReference type="EMBL" id="CDD09881.1"/>
    </source>
</evidence>